<sequence>MSAEQIGKAKEHGAIAVLSLLEHAGLAQRLMIVRAMRGDVYLSYLVEKAAGYMMCDRHREAAFWKMLAIRLGEPRRVSESYLTELKRLRRAEKRALETTYFGLPVFICEGHKCVSRDDIEKLPFFDFWDKSSIGSTCLVDGGVVYVYLRDWMAFAELFIKTGRHRLQ</sequence>
<dbReference type="EMBL" id="JAOBYN010000031">
    <property type="protein sequence ID" value="MDH1057216.1"/>
    <property type="molecule type" value="Genomic_DNA"/>
</dbReference>
<proteinExistence type="predicted"/>
<evidence type="ECO:0000313" key="2">
    <source>
        <dbReference type="Proteomes" id="UP001158730"/>
    </source>
</evidence>
<protein>
    <submittedName>
        <fullName evidence="1">Uncharacterized protein</fullName>
    </submittedName>
</protein>
<reference evidence="1" key="1">
    <citation type="submission" date="2022-09" db="EMBL/GenBank/DDBJ databases">
        <title>Intensive care unit water sources are persistently colonized with multi-drug resistant bacteria and are the site of extensive horizontal gene transfer of antibiotic resistance genes.</title>
        <authorList>
            <person name="Diorio-Toth L."/>
        </authorList>
    </citation>
    <scope>NUCLEOTIDE SEQUENCE</scope>
    <source>
        <strain evidence="1">GD03990</strain>
    </source>
</reference>
<organism evidence="1 2">
    <name type="scientific">Aquipseudomonas alcaligenes</name>
    <name type="common">Pseudomonas alcaligenes</name>
    <dbReference type="NCBI Taxonomy" id="43263"/>
    <lineage>
        <taxon>Bacteria</taxon>
        <taxon>Pseudomonadati</taxon>
        <taxon>Pseudomonadota</taxon>
        <taxon>Gammaproteobacteria</taxon>
        <taxon>Pseudomonadales</taxon>
        <taxon>Pseudomonadaceae</taxon>
        <taxon>Aquipseudomonas</taxon>
    </lineage>
</organism>
<dbReference type="AlphaFoldDB" id="A0AA42N703"/>
<gene>
    <name evidence="1" type="ORF">N5C05_20950</name>
</gene>
<dbReference type="Proteomes" id="UP001158730">
    <property type="component" value="Unassembled WGS sequence"/>
</dbReference>
<name>A0AA42N703_AQUAC</name>
<dbReference type="RefSeq" id="WP_126624922.1">
    <property type="nucleotide sequence ID" value="NZ_JAOBYN010000031.1"/>
</dbReference>
<comment type="caution">
    <text evidence="1">The sequence shown here is derived from an EMBL/GenBank/DDBJ whole genome shotgun (WGS) entry which is preliminary data.</text>
</comment>
<accession>A0AA42N703</accession>
<evidence type="ECO:0000313" key="1">
    <source>
        <dbReference type="EMBL" id="MDH1057216.1"/>
    </source>
</evidence>